<sequence>MDQDQQGRPGVFKFSAILVGLLGVIAGAIMVALYHLVTTFCTCHRRPSSLNSVTNTRQNVQNNPQETSINRNTWLNLHSNCPLCRADTSSAPGRQVALSMYLPEYSNTSSAPDNATNTSSSPPPFPFSSQIYPIDQNGTYSTIITLNPPPPFPDAPRSVDLSPLEFILALMAVVTIPAIIYAFFFAVKCPVWVSRERPESPPELPRSSQGSAAVEVVDRRRDPVSGVKYQKETHSKDIGIECPVEIVIFIKVCQMQQI</sequence>
<feature type="transmembrane region" description="Helical" evidence="2">
    <location>
        <begin position="12"/>
        <end position="37"/>
    </location>
</feature>
<evidence type="ECO:0000313" key="4">
    <source>
        <dbReference type="Proteomes" id="UP000188268"/>
    </source>
</evidence>
<proteinExistence type="predicted"/>
<dbReference type="OrthoDB" id="8062037at2759"/>
<dbReference type="GO" id="GO:0016567">
    <property type="term" value="P:protein ubiquitination"/>
    <property type="evidence" value="ECO:0007669"/>
    <property type="project" value="UniProtKB-UniPathway"/>
</dbReference>
<evidence type="ECO:0000256" key="1">
    <source>
        <dbReference type="SAM" id="MobiDB-lite"/>
    </source>
</evidence>
<gene>
    <name evidence="3" type="ORF">CCACVL1_21248</name>
</gene>
<protein>
    <submittedName>
        <fullName evidence="3">Putative RING-H2 finger protein ATL2J</fullName>
    </submittedName>
</protein>
<keyword evidence="4" id="KW-1185">Reference proteome</keyword>
<accession>A0A1R3H7A9</accession>
<name>A0A1R3H7A9_COCAP</name>
<keyword evidence="2" id="KW-0472">Membrane</keyword>
<keyword evidence="2" id="KW-1133">Transmembrane helix</keyword>
<comment type="caution">
    <text evidence="3">The sequence shown here is derived from an EMBL/GenBank/DDBJ whole genome shotgun (WGS) entry which is preliminary data.</text>
</comment>
<dbReference type="Proteomes" id="UP000188268">
    <property type="component" value="Unassembled WGS sequence"/>
</dbReference>
<dbReference type="UniPathway" id="UPA00143"/>
<feature type="region of interest" description="Disordered" evidence="1">
    <location>
        <begin position="108"/>
        <end position="128"/>
    </location>
</feature>
<evidence type="ECO:0000313" key="3">
    <source>
        <dbReference type="EMBL" id="OMO66245.1"/>
    </source>
</evidence>
<keyword evidence="2" id="KW-0812">Transmembrane</keyword>
<dbReference type="EMBL" id="AWWV01012545">
    <property type="protein sequence ID" value="OMO66245.1"/>
    <property type="molecule type" value="Genomic_DNA"/>
</dbReference>
<dbReference type="Gramene" id="OMO66245">
    <property type="protein sequence ID" value="OMO66245"/>
    <property type="gene ID" value="CCACVL1_21248"/>
</dbReference>
<dbReference type="STRING" id="210143.A0A1R3H7A9"/>
<organism evidence="3 4">
    <name type="scientific">Corchorus capsularis</name>
    <name type="common">Jute</name>
    <dbReference type="NCBI Taxonomy" id="210143"/>
    <lineage>
        <taxon>Eukaryota</taxon>
        <taxon>Viridiplantae</taxon>
        <taxon>Streptophyta</taxon>
        <taxon>Embryophyta</taxon>
        <taxon>Tracheophyta</taxon>
        <taxon>Spermatophyta</taxon>
        <taxon>Magnoliopsida</taxon>
        <taxon>eudicotyledons</taxon>
        <taxon>Gunneridae</taxon>
        <taxon>Pentapetalae</taxon>
        <taxon>rosids</taxon>
        <taxon>malvids</taxon>
        <taxon>Malvales</taxon>
        <taxon>Malvaceae</taxon>
        <taxon>Grewioideae</taxon>
        <taxon>Apeibeae</taxon>
        <taxon>Corchorus</taxon>
    </lineage>
</organism>
<feature type="transmembrane region" description="Helical" evidence="2">
    <location>
        <begin position="166"/>
        <end position="187"/>
    </location>
</feature>
<evidence type="ECO:0000256" key="2">
    <source>
        <dbReference type="SAM" id="Phobius"/>
    </source>
</evidence>
<feature type="compositionally biased region" description="Polar residues" evidence="1">
    <location>
        <begin position="108"/>
        <end position="118"/>
    </location>
</feature>
<dbReference type="AlphaFoldDB" id="A0A1R3H7A9"/>
<reference evidence="3 4" key="1">
    <citation type="submission" date="2013-09" db="EMBL/GenBank/DDBJ databases">
        <title>Corchorus capsularis genome sequencing.</title>
        <authorList>
            <person name="Alam M."/>
            <person name="Haque M.S."/>
            <person name="Islam M.S."/>
            <person name="Emdad E.M."/>
            <person name="Islam M.M."/>
            <person name="Ahmed B."/>
            <person name="Halim A."/>
            <person name="Hossen Q.M.M."/>
            <person name="Hossain M.Z."/>
            <person name="Ahmed R."/>
            <person name="Khan M.M."/>
            <person name="Islam R."/>
            <person name="Rashid M.M."/>
            <person name="Khan S.A."/>
            <person name="Rahman M.S."/>
            <person name="Alam M."/>
        </authorList>
    </citation>
    <scope>NUCLEOTIDE SEQUENCE [LARGE SCALE GENOMIC DNA]</scope>
    <source>
        <strain evidence="4">cv. CVL-1</strain>
        <tissue evidence="3">Whole seedling</tissue>
    </source>
</reference>